<dbReference type="AlphaFoldDB" id="A0A0U3FLL4"/>
<dbReference type="InterPro" id="IPR009321">
    <property type="entry name" value="DUF973"/>
</dbReference>
<feature type="transmembrane region" description="Helical" evidence="1">
    <location>
        <begin position="16"/>
        <end position="37"/>
    </location>
</feature>
<gene>
    <name evidence="2" type="ORF">ATY89_01170</name>
    <name evidence="3" type="ORF">ATZ20_04205</name>
</gene>
<evidence type="ECO:0000313" key="3">
    <source>
        <dbReference type="EMBL" id="ALU31420.1"/>
    </source>
</evidence>
<evidence type="ECO:0000256" key="1">
    <source>
        <dbReference type="SAM" id="Phobius"/>
    </source>
</evidence>
<dbReference type="Pfam" id="PF06157">
    <property type="entry name" value="DUF973"/>
    <property type="match status" value="1"/>
</dbReference>
<keyword evidence="1" id="KW-1133">Transmembrane helix</keyword>
<dbReference type="RefSeq" id="WP_011277919.1">
    <property type="nucleotide sequence ID" value="NZ_CP013694.1"/>
</dbReference>
<dbReference type="EMBL" id="CP013694">
    <property type="protein sequence ID" value="ALU28702.1"/>
    <property type="molecule type" value="Genomic_DNA"/>
</dbReference>
<dbReference type="Proteomes" id="UP000060043">
    <property type="component" value="Chromosome"/>
</dbReference>
<feature type="transmembrane region" description="Helical" evidence="1">
    <location>
        <begin position="105"/>
        <end position="124"/>
    </location>
</feature>
<protein>
    <recommendedName>
        <fullName evidence="6">DUF973 family protein</fullName>
    </recommendedName>
</protein>
<feature type="transmembrane region" description="Helical" evidence="1">
    <location>
        <begin position="70"/>
        <end position="93"/>
    </location>
</feature>
<evidence type="ECO:0000313" key="5">
    <source>
        <dbReference type="Proteomes" id="UP000065473"/>
    </source>
</evidence>
<organism evidence="2 5">
    <name type="scientific">Sulfolobus acidocaldarius</name>
    <dbReference type="NCBI Taxonomy" id="2285"/>
    <lineage>
        <taxon>Archaea</taxon>
        <taxon>Thermoproteota</taxon>
        <taxon>Thermoprotei</taxon>
        <taxon>Sulfolobales</taxon>
        <taxon>Sulfolobaceae</taxon>
        <taxon>Sulfolobus</taxon>
    </lineage>
</organism>
<evidence type="ECO:0000313" key="4">
    <source>
        <dbReference type="Proteomes" id="UP000060043"/>
    </source>
</evidence>
<dbReference type="GeneID" id="14551569"/>
<sequence>MKSNSSALGRIKIGSLFLELSSILFIVSIIVVLYTAFNTVAKYINTSNGVSGLNQSQLQQELLKQLNTPLIHAIPIIVTVIAIIGSILILTGYLNEKIKTNYSDLGKVGTIIMIIGAVVYALPVNLFGDIIFVIGQIILGISFYRTGETFNEGSLKNAGILVALPFLITQVIGYALSYIGVNKVIRELNSAKKTVKVSSLGSGIIRGNGILTISLYSDSDVYITQAQIVGTNYISTSITPNYLKHGFNNITIDFNNLSLNLIPNSLYTVRLLLANGDSIDIQVTAQP</sequence>
<keyword evidence="1" id="KW-0812">Transmembrane</keyword>
<dbReference type="STRING" id="1435377.SUSAZ_04920"/>
<proteinExistence type="predicted"/>
<dbReference type="Proteomes" id="UP000065473">
    <property type="component" value="Chromosome"/>
</dbReference>
<feature type="transmembrane region" description="Helical" evidence="1">
    <location>
        <begin position="159"/>
        <end position="181"/>
    </location>
</feature>
<name>A0A0U3FLL4_9CREN</name>
<dbReference type="PaxDb" id="1435377-SUSAZ_04920"/>
<evidence type="ECO:0000313" key="2">
    <source>
        <dbReference type="EMBL" id="ALU28702.1"/>
    </source>
</evidence>
<keyword evidence="1" id="KW-0472">Membrane</keyword>
<evidence type="ECO:0008006" key="6">
    <source>
        <dbReference type="Google" id="ProtNLM"/>
    </source>
</evidence>
<reference evidence="4 5" key="1">
    <citation type="submission" date="2015-12" db="EMBL/GenBank/DDBJ databases">
        <title>A stable core within a dynamic pangenome in Sulfolobus acidocaldarius.</title>
        <authorList>
            <person name="Anderson R."/>
            <person name="Kouris A."/>
            <person name="Seward C."/>
            <person name="Campbell K."/>
            <person name="Whitaker R."/>
        </authorList>
    </citation>
    <scope>NUCLEOTIDE SEQUENCE [LARGE SCALE GENOMIC DNA]</scope>
    <source>
        <strain evidence="2 5">GG12-C01-09</strain>
        <strain evidence="3 4">NG05B_CO5_07</strain>
    </source>
</reference>
<accession>A0A0U3FLL4</accession>
<dbReference type="EMBL" id="CP013695">
    <property type="protein sequence ID" value="ALU31420.1"/>
    <property type="molecule type" value="Genomic_DNA"/>
</dbReference>